<dbReference type="AlphaFoldDB" id="A0A8D5U4Y6"/>
<feature type="transmembrane region" description="Helical" evidence="7">
    <location>
        <begin position="233"/>
        <end position="253"/>
    </location>
</feature>
<evidence type="ECO:0000313" key="9">
    <source>
        <dbReference type="Proteomes" id="UP000825123"/>
    </source>
</evidence>
<comment type="subcellular location">
    <subcellularLocation>
        <location evidence="1 7">Cell membrane</location>
        <topology evidence="1 7">Multi-pass membrane protein</topology>
    </subcellularLocation>
</comment>
<accession>A0A8D5U4Y6</accession>
<comment type="similarity">
    <text evidence="7">Belongs to the 4-toluene sulfonate uptake permease (TSUP) (TC 2.A.102) family.</text>
</comment>
<dbReference type="InterPro" id="IPR052017">
    <property type="entry name" value="TSUP"/>
</dbReference>
<evidence type="ECO:0000256" key="2">
    <source>
        <dbReference type="ARBA" id="ARBA00022448"/>
    </source>
</evidence>
<feature type="transmembrane region" description="Helical" evidence="7">
    <location>
        <begin position="167"/>
        <end position="192"/>
    </location>
</feature>
<keyword evidence="4 7" id="KW-0812">Transmembrane</keyword>
<organism evidence="8 9">
    <name type="scientific">Stygiolobus caldivivus</name>
    <dbReference type="NCBI Taxonomy" id="2824673"/>
    <lineage>
        <taxon>Archaea</taxon>
        <taxon>Thermoproteota</taxon>
        <taxon>Thermoprotei</taxon>
        <taxon>Sulfolobales</taxon>
        <taxon>Sulfolobaceae</taxon>
        <taxon>Stygiolobus</taxon>
    </lineage>
</organism>
<evidence type="ECO:0000256" key="4">
    <source>
        <dbReference type="ARBA" id="ARBA00022692"/>
    </source>
</evidence>
<keyword evidence="3 7" id="KW-1003">Cell membrane</keyword>
<evidence type="ECO:0000256" key="1">
    <source>
        <dbReference type="ARBA" id="ARBA00004651"/>
    </source>
</evidence>
<protein>
    <recommendedName>
        <fullName evidence="7">Probable membrane transporter protein</fullName>
    </recommendedName>
</protein>
<evidence type="ECO:0000256" key="6">
    <source>
        <dbReference type="ARBA" id="ARBA00023136"/>
    </source>
</evidence>
<feature type="transmembrane region" description="Helical" evidence="7">
    <location>
        <begin position="103"/>
        <end position="124"/>
    </location>
</feature>
<keyword evidence="6 7" id="KW-0472">Membrane</keyword>
<feature type="transmembrane region" description="Helical" evidence="7">
    <location>
        <begin position="204"/>
        <end position="227"/>
    </location>
</feature>
<proteinExistence type="inferred from homology"/>
<dbReference type="RefSeq" id="WP_221289398.1">
    <property type="nucleotide sequence ID" value="NZ_AP024597.1"/>
</dbReference>
<feature type="transmembrane region" description="Helical" evidence="7">
    <location>
        <begin position="265"/>
        <end position="284"/>
    </location>
</feature>
<feature type="transmembrane region" description="Helical" evidence="7">
    <location>
        <begin position="31"/>
        <end position="56"/>
    </location>
</feature>
<name>A0A8D5U4Y6_9CREN</name>
<dbReference type="GO" id="GO:0005886">
    <property type="term" value="C:plasma membrane"/>
    <property type="evidence" value="ECO:0007669"/>
    <property type="project" value="UniProtKB-SubCell"/>
</dbReference>
<dbReference type="PANTHER" id="PTHR30269">
    <property type="entry name" value="TRANSMEMBRANE PROTEIN YFCA"/>
    <property type="match status" value="1"/>
</dbReference>
<evidence type="ECO:0000313" key="8">
    <source>
        <dbReference type="EMBL" id="BCU69363.1"/>
    </source>
</evidence>
<evidence type="ECO:0000256" key="7">
    <source>
        <dbReference type="RuleBase" id="RU363041"/>
    </source>
</evidence>
<dbReference type="Proteomes" id="UP000825123">
    <property type="component" value="Chromosome"/>
</dbReference>
<keyword evidence="9" id="KW-1185">Reference proteome</keyword>
<evidence type="ECO:0000256" key="3">
    <source>
        <dbReference type="ARBA" id="ARBA00022475"/>
    </source>
</evidence>
<reference evidence="8 9" key="1">
    <citation type="submission" date="2021-04" db="EMBL/GenBank/DDBJ databases">
        <title>Complete genome sequence of Stygiolobus sp. KN-1.</title>
        <authorList>
            <person name="Nakamura K."/>
            <person name="Sakai H."/>
            <person name="Kurosawa N."/>
        </authorList>
    </citation>
    <scope>NUCLEOTIDE SEQUENCE [LARGE SCALE GENOMIC DNA]</scope>
    <source>
        <strain evidence="8 9">KN-1</strain>
    </source>
</reference>
<dbReference type="EMBL" id="AP024597">
    <property type="protein sequence ID" value="BCU69363.1"/>
    <property type="molecule type" value="Genomic_DNA"/>
</dbReference>
<dbReference type="InterPro" id="IPR002781">
    <property type="entry name" value="TM_pro_TauE-like"/>
</dbReference>
<dbReference type="GeneID" id="66162418"/>
<sequence length="285" mass="30098">MILEVFLALLFVASVLAGLLGSLTGLGGGVVLTPILVLFLGVPVPYAVGTSLISTISTSASSGSRYLSAGIANMRIAISLEIATTSGAVTGSFLEFLIEKYKLFTVLDIIFGIVLIFSTIPNFIRMASEVPVFKDPDGLSKFMRLQGEYYDEALKQKVKYHGVRYPIGLLIMFTAGLVSGLLGIGSGALKVLAMDLGMNLPFKVSTATSSFMIGVTAATSSGVYWALGLIDPIIVAATVPGVFLGSSLGAKYLNKFLSRRLRQIFTLVLIALGIQLILRGLGIFG</sequence>
<dbReference type="PANTHER" id="PTHR30269:SF37">
    <property type="entry name" value="MEMBRANE TRANSPORTER PROTEIN"/>
    <property type="match status" value="1"/>
</dbReference>
<evidence type="ECO:0000256" key="5">
    <source>
        <dbReference type="ARBA" id="ARBA00022989"/>
    </source>
</evidence>
<keyword evidence="2" id="KW-0813">Transport</keyword>
<dbReference type="KEGG" id="csty:KN1_06600"/>
<keyword evidence="5 7" id="KW-1133">Transmembrane helix</keyword>
<dbReference type="Pfam" id="PF01925">
    <property type="entry name" value="TauE"/>
    <property type="match status" value="1"/>
</dbReference>
<gene>
    <name evidence="8" type="ORF">KN1_06600</name>
</gene>